<dbReference type="GeneID" id="113203620"/>
<evidence type="ECO:0000313" key="4">
    <source>
        <dbReference type="RefSeq" id="XP_026274175.2"/>
    </source>
</evidence>
<keyword evidence="3" id="KW-1185">Reference proteome</keyword>
<dbReference type="KEGG" id="foc:113203620"/>
<evidence type="ECO:0000313" key="3">
    <source>
        <dbReference type="Proteomes" id="UP000504606"/>
    </source>
</evidence>
<proteinExistence type="predicted"/>
<feature type="region of interest" description="Disordered" evidence="1">
    <location>
        <begin position="76"/>
        <end position="110"/>
    </location>
</feature>
<dbReference type="Proteomes" id="UP000504606">
    <property type="component" value="Unplaced"/>
</dbReference>
<feature type="chain" id="PRO_5038687974" evidence="2">
    <location>
        <begin position="22"/>
        <end position="110"/>
    </location>
</feature>
<keyword evidence="2" id="KW-0732">Signal</keyword>
<dbReference type="RefSeq" id="XP_026274175.2">
    <property type="nucleotide sequence ID" value="XM_026418390.2"/>
</dbReference>
<protein>
    <submittedName>
        <fullName evidence="4">Uncharacterized protein LOC113203620</fullName>
    </submittedName>
</protein>
<dbReference type="OrthoDB" id="10489883at2759"/>
<feature type="region of interest" description="Disordered" evidence="1">
    <location>
        <begin position="23"/>
        <end position="48"/>
    </location>
</feature>
<name>A0A6J1S4R2_FRAOC</name>
<feature type="compositionally biased region" description="Basic residues" evidence="1">
    <location>
        <begin position="100"/>
        <end position="110"/>
    </location>
</feature>
<gene>
    <name evidence="4" type="primary">LOC113203620</name>
</gene>
<evidence type="ECO:0000256" key="2">
    <source>
        <dbReference type="SAM" id="SignalP"/>
    </source>
</evidence>
<reference evidence="4" key="1">
    <citation type="submission" date="2025-08" db="UniProtKB">
        <authorList>
            <consortium name="RefSeq"/>
        </authorList>
    </citation>
    <scope>IDENTIFICATION</scope>
    <source>
        <tissue evidence="4">Whole organism</tissue>
    </source>
</reference>
<dbReference type="AlphaFoldDB" id="A0A6J1S4R2"/>
<accession>A0A6J1S4R2</accession>
<evidence type="ECO:0000256" key="1">
    <source>
        <dbReference type="SAM" id="MobiDB-lite"/>
    </source>
</evidence>
<feature type="signal peptide" evidence="2">
    <location>
        <begin position="1"/>
        <end position="21"/>
    </location>
</feature>
<feature type="compositionally biased region" description="Basic and acidic residues" evidence="1">
    <location>
        <begin position="78"/>
        <end position="89"/>
    </location>
</feature>
<sequence>MNRFMIIFAVLAAMVAALAVAAPSDPAPHNPFKLEWTREPGSPTRRNTIKVAGGQQVDTTHDVITGHICSGWLATGKNAHESTSPKRDGQPSTGGEASTKKSKKGKGKGK</sequence>
<organism evidence="3 4">
    <name type="scientific">Frankliniella occidentalis</name>
    <name type="common">Western flower thrips</name>
    <name type="synonym">Euthrips occidentalis</name>
    <dbReference type="NCBI Taxonomy" id="133901"/>
    <lineage>
        <taxon>Eukaryota</taxon>
        <taxon>Metazoa</taxon>
        <taxon>Ecdysozoa</taxon>
        <taxon>Arthropoda</taxon>
        <taxon>Hexapoda</taxon>
        <taxon>Insecta</taxon>
        <taxon>Pterygota</taxon>
        <taxon>Neoptera</taxon>
        <taxon>Paraneoptera</taxon>
        <taxon>Thysanoptera</taxon>
        <taxon>Terebrantia</taxon>
        <taxon>Thripoidea</taxon>
        <taxon>Thripidae</taxon>
        <taxon>Frankliniella</taxon>
    </lineage>
</organism>